<gene>
    <name evidence="2" type="ORF">LY01_01486</name>
</gene>
<feature type="domain" description="Alginate lyase 2" evidence="1">
    <location>
        <begin position="102"/>
        <end position="282"/>
    </location>
</feature>
<dbReference type="InterPro" id="IPR013320">
    <property type="entry name" value="ConA-like_dom_sf"/>
</dbReference>
<evidence type="ECO:0000313" key="3">
    <source>
        <dbReference type="Proteomes" id="UP000239002"/>
    </source>
</evidence>
<dbReference type="PROSITE" id="PS51257">
    <property type="entry name" value="PROKAR_LIPOPROTEIN"/>
    <property type="match status" value="1"/>
</dbReference>
<sequence length="284" mass="32450">MIQRIKKKNYNKIFLISGVVLTGLLVSCGGASKSIDSTNVKDAESPFILPLHEDIKECFSCDEKKPIHLDQFKTVLTDSKLQQYKNGGKSREEFKKLDTFCDDTIFKVCGDAMVLQATDDKNDRVEFRQLKNLKLNDQSILRFQAKFENLPNSNDRKGVTLAQIHNDAQGVGRPLFRVEYTGENELRAVLTDTYIKYEGESTNDYLVGFRDGHELYCKLEILESGNQISVYVKNINTGKSKTKIYTVDNKWLEKDGDFYFKTGAYLQVAGKAPRVSYYSLKYSY</sequence>
<dbReference type="Gene3D" id="2.60.120.200">
    <property type="match status" value="1"/>
</dbReference>
<dbReference type="Pfam" id="PF08787">
    <property type="entry name" value="Alginate_lyase2"/>
    <property type="match status" value="1"/>
</dbReference>
<organism evidence="2 3">
    <name type="scientific">Nonlabens xylanidelens</name>
    <dbReference type="NCBI Taxonomy" id="191564"/>
    <lineage>
        <taxon>Bacteria</taxon>
        <taxon>Pseudomonadati</taxon>
        <taxon>Bacteroidota</taxon>
        <taxon>Flavobacteriia</taxon>
        <taxon>Flavobacteriales</taxon>
        <taxon>Flavobacteriaceae</taxon>
        <taxon>Nonlabens</taxon>
    </lineage>
</organism>
<name>A0A2S6INR2_9FLAO</name>
<dbReference type="GO" id="GO:0005975">
    <property type="term" value="P:carbohydrate metabolic process"/>
    <property type="evidence" value="ECO:0007669"/>
    <property type="project" value="UniProtKB-ARBA"/>
</dbReference>
<dbReference type="RefSeq" id="WP_104515175.1">
    <property type="nucleotide sequence ID" value="NZ_MQVW01000002.1"/>
</dbReference>
<evidence type="ECO:0000313" key="2">
    <source>
        <dbReference type="EMBL" id="PPK95893.1"/>
    </source>
</evidence>
<comment type="caution">
    <text evidence="2">The sequence shown here is derived from an EMBL/GenBank/DDBJ whole genome shotgun (WGS) entry which is preliminary data.</text>
</comment>
<accession>A0A2S6INR2</accession>
<dbReference type="GO" id="GO:0004553">
    <property type="term" value="F:hydrolase activity, hydrolyzing O-glycosyl compounds"/>
    <property type="evidence" value="ECO:0007669"/>
    <property type="project" value="UniProtKB-ARBA"/>
</dbReference>
<dbReference type="AlphaFoldDB" id="A0A2S6INR2"/>
<reference evidence="2 3" key="1">
    <citation type="submission" date="2018-02" db="EMBL/GenBank/DDBJ databases">
        <title>Genomic Encyclopedia of Archaeal and Bacterial Type Strains, Phase II (KMG-II): from individual species to whole genera.</title>
        <authorList>
            <person name="Goeker M."/>
        </authorList>
    </citation>
    <scope>NUCLEOTIDE SEQUENCE [LARGE SCALE GENOMIC DNA]</scope>
    <source>
        <strain evidence="2 3">DSM 16809</strain>
    </source>
</reference>
<protein>
    <submittedName>
        <fullName evidence="2">Alginate lyase</fullName>
    </submittedName>
</protein>
<evidence type="ECO:0000259" key="1">
    <source>
        <dbReference type="Pfam" id="PF08787"/>
    </source>
</evidence>
<dbReference type="OrthoDB" id="1201250at2"/>
<dbReference type="SUPFAM" id="SSF49899">
    <property type="entry name" value="Concanavalin A-like lectins/glucanases"/>
    <property type="match status" value="1"/>
</dbReference>
<dbReference type="GO" id="GO:0016829">
    <property type="term" value="F:lyase activity"/>
    <property type="evidence" value="ECO:0007669"/>
    <property type="project" value="UniProtKB-KW"/>
</dbReference>
<dbReference type="Proteomes" id="UP000239002">
    <property type="component" value="Unassembled WGS sequence"/>
</dbReference>
<keyword evidence="2" id="KW-0456">Lyase</keyword>
<keyword evidence="3" id="KW-1185">Reference proteome</keyword>
<dbReference type="InterPro" id="IPR014895">
    <property type="entry name" value="Alginate_lyase_2"/>
</dbReference>
<dbReference type="EMBL" id="PTJE01000002">
    <property type="protein sequence ID" value="PPK95893.1"/>
    <property type="molecule type" value="Genomic_DNA"/>
</dbReference>
<proteinExistence type="predicted"/>